<dbReference type="HOGENOM" id="CLU_108879_4_0_5"/>
<dbReference type="InterPro" id="IPR003615">
    <property type="entry name" value="HNH_nuc"/>
</dbReference>
<keyword evidence="7" id="KW-1185">Reference proteome</keyword>
<keyword evidence="1" id="KW-0540">Nuclease</keyword>
<dbReference type="EMBL" id="CP000115">
    <property type="protein sequence ID" value="ABA04741.1"/>
    <property type="molecule type" value="Genomic_DNA"/>
</dbReference>
<dbReference type="CDD" id="cd00085">
    <property type="entry name" value="HNHc"/>
    <property type="match status" value="1"/>
</dbReference>
<dbReference type="AlphaFoldDB" id="Q3SSK0"/>
<dbReference type="GO" id="GO:0003676">
    <property type="term" value="F:nucleic acid binding"/>
    <property type="evidence" value="ECO:0007669"/>
    <property type="project" value="InterPro"/>
</dbReference>
<name>Q3SSK0_NITWN</name>
<dbReference type="PANTHER" id="PTHR41286">
    <property type="entry name" value="HNH NUCLEASE YAJD-RELATED"/>
    <property type="match status" value="1"/>
</dbReference>
<keyword evidence="6" id="KW-0255">Endonuclease</keyword>
<dbReference type="InterPro" id="IPR038575">
    <property type="entry name" value="E6_sf"/>
</dbReference>
<dbReference type="SMART" id="SM00507">
    <property type="entry name" value="HNHc"/>
    <property type="match status" value="1"/>
</dbReference>
<reference evidence="6 7" key="1">
    <citation type="journal article" date="2006" name="Appl. Environ. Microbiol.">
        <title>Genome sequence of the chemolithoautotrophic nitrite-oxidizing bacterium Nitrobacter winogradskyi Nb-255.</title>
        <authorList>
            <person name="Starkenburg S.R."/>
            <person name="Chain P.S."/>
            <person name="Sayavedra-Soto L.A."/>
            <person name="Hauser L."/>
            <person name="Land M.L."/>
            <person name="Larimer F.W."/>
            <person name="Malfatti S.A."/>
            <person name="Klotz M.G."/>
            <person name="Bottomley P.J."/>
            <person name="Arp D.J."/>
            <person name="Hickey W.J."/>
        </authorList>
    </citation>
    <scope>NUCLEOTIDE SEQUENCE [LARGE SCALE GENOMIC DNA]</scope>
    <source>
        <strain evidence="7">ATCC 25391 / DSM 10237 / CIP 104748 / NCIMB 11846 / Nb-255</strain>
    </source>
</reference>
<comment type="similarity">
    <text evidence="3">Belongs to the HNH nuclease family.</text>
</comment>
<dbReference type="KEGG" id="nwi:Nwi_1480"/>
<evidence type="ECO:0000256" key="1">
    <source>
        <dbReference type="ARBA" id="ARBA00022722"/>
    </source>
</evidence>
<feature type="domain" description="HNH nuclease" evidence="5">
    <location>
        <begin position="60"/>
        <end position="110"/>
    </location>
</feature>
<dbReference type="Pfam" id="PF01844">
    <property type="entry name" value="HNH"/>
    <property type="match status" value="1"/>
</dbReference>
<organism evidence="6 7">
    <name type="scientific">Nitrobacter winogradskyi (strain ATCC 25391 / DSM 10237 / CIP 104748 / NCIMB 11846 / Nb-255)</name>
    <dbReference type="NCBI Taxonomy" id="323098"/>
    <lineage>
        <taxon>Bacteria</taxon>
        <taxon>Pseudomonadati</taxon>
        <taxon>Pseudomonadota</taxon>
        <taxon>Alphaproteobacteria</taxon>
        <taxon>Hyphomicrobiales</taxon>
        <taxon>Nitrobacteraceae</taxon>
        <taxon>Nitrobacter</taxon>
    </lineage>
</organism>
<evidence type="ECO:0000256" key="4">
    <source>
        <dbReference type="ARBA" id="ARBA00040194"/>
    </source>
</evidence>
<dbReference type="GO" id="GO:0005829">
    <property type="term" value="C:cytosol"/>
    <property type="evidence" value="ECO:0007669"/>
    <property type="project" value="TreeGrafter"/>
</dbReference>
<gene>
    <name evidence="6" type="ordered locus">Nwi_1480</name>
</gene>
<dbReference type="GO" id="GO:0016787">
    <property type="term" value="F:hydrolase activity"/>
    <property type="evidence" value="ECO:0007669"/>
    <property type="project" value="UniProtKB-KW"/>
</dbReference>
<dbReference type="Proteomes" id="UP000002531">
    <property type="component" value="Chromosome"/>
</dbReference>
<dbReference type="STRING" id="323098.Nwi_1480"/>
<sequence length="120" mass="14100">MRLPYPKLGMPMPFRAPRICSCGLKVAYGVRCVCQQRTRAEADKRRPNARERGYDNTWQKARSYFLDKHPRCVMCGAAARVVDHIRPHRGDTKLFWDRGNWQSLCFSCHNSRKQRMERAS</sequence>
<dbReference type="GO" id="GO:0004519">
    <property type="term" value="F:endonuclease activity"/>
    <property type="evidence" value="ECO:0007669"/>
    <property type="project" value="UniProtKB-KW"/>
</dbReference>
<proteinExistence type="inferred from homology"/>
<evidence type="ECO:0000256" key="3">
    <source>
        <dbReference type="ARBA" id="ARBA00038412"/>
    </source>
</evidence>
<dbReference type="RefSeq" id="WP_011314748.1">
    <property type="nucleotide sequence ID" value="NC_007406.1"/>
</dbReference>
<evidence type="ECO:0000313" key="6">
    <source>
        <dbReference type="EMBL" id="ABA04741.1"/>
    </source>
</evidence>
<dbReference type="InterPro" id="IPR002711">
    <property type="entry name" value="HNH"/>
</dbReference>
<dbReference type="Gene3D" id="1.10.30.50">
    <property type="match status" value="1"/>
</dbReference>
<keyword evidence="2" id="KW-0378">Hydrolase</keyword>
<dbReference type="GO" id="GO:0008270">
    <property type="term" value="F:zinc ion binding"/>
    <property type="evidence" value="ECO:0007669"/>
    <property type="project" value="InterPro"/>
</dbReference>
<dbReference type="SUPFAM" id="SSF161229">
    <property type="entry name" value="E6 C-terminal domain-like"/>
    <property type="match status" value="1"/>
</dbReference>
<evidence type="ECO:0000256" key="2">
    <source>
        <dbReference type="ARBA" id="ARBA00022801"/>
    </source>
</evidence>
<dbReference type="eggNOG" id="COG1403">
    <property type="taxonomic scope" value="Bacteria"/>
</dbReference>
<protein>
    <recommendedName>
        <fullName evidence="4">Putative HNH nuclease YajD</fullName>
    </recommendedName>
</protein>
<evidence type="ECO:0000313" key="7">
    <source>
        <dbReference type="Proteomes" id="UP000002531"/>
    </source>
</evidence>
<accession>Q3SSK0</accession>
<evidence type="ECO:0000259" key="5">
    <source>
        <dbReference type="SMART" id="SM00507"/>
    </source>
</evidence>
<dbReference type="PANTHER" id="PTHR41286:SF1">
    <property type="entry name" value="HNH NUCLEASE YAJD-RELATED"/>
    <property type="match status" value="1"/>
</dbReference>